<feature type="repeat" description="WD" evidence="3">
    <location>
        <begin position="182"/>
        <end position="218"/>
    </location>
</feature>
<reference evidence="6 7" key="1">
    <citation type="submission" date="2018-06" db="EMBL/GenBank/DDBJ databases">
        <authorList>
            <consortium name="Pathogen Informatics"/>
            <person name="Doyle S."/>
        </authorList>
    </citation>
    <scope>NUCLEOTIDE SEQUENCE [LARGE SCALE GENOMIC DNA]</scope>
    <source>
        <strain evidence="6 7">NCTC11842</strain>
    </source>
</reference>
<protein>
    <submittedName>
        <fullName evidence="6">Uncharacterized protein containing caspase domain</fullName>
    </submittedName>
</protein>
<dbReference type="EMBL" id="JADMCD010000020">
    <property type="protein sequence ID" value="MBF8643686.1"/>
    <property type="molecule type" value="Genomic_DNA"/>
</dbReference>
<dbReference type="EMBL" id="UAUF01000015">
    <property type="protein sequence ID" value="SPZ16565.1"/>
    <property type="molecule type" value="Genomic_DNA"/>
</dbReference>
<sequence length="341" mass="36772">MSDSTAVQRLQSLWQVEGGEHINTLVWSPDNTRLATAYADGSVAVYDTANGREVWRHAVHGLATSALAWSPDGNLLASGGQQGGIILWEPDTGSKVHQLDSGRSWVEFLCWSAEGGLASAAGRQIQLWTAEGQLKQSFGQTASTVTGLLWLADATLLSSCYGLVNQWSAEREQPLRHFPWKDSLLSLSVSPDQRFIAAGCQDNAIHLWYLKSGEDFRMSGYPSKVRHFDWSADSRYFATGGAASLIIWDCSGKGPQSSKPVVLPVHTKPISSIVFSHADSRLASGGDDGLTVIFDLARGQPLAGLLDEAGVSSMAWSEDDQVLAIGYSSGRLRLCPVPVKP</sequence>
<evidence type="ECO:0000313" key="8">
    <source>
        <dbReference type="Proteomes" id="UP000626180"/>
    </source>
</evidence>
<reference evidence="5 8" key="2">
    <citation type="submission" date="2020-10" db="EMBL/GenBank/DDBJ databases">
        <title>Genome sequences of Pseudomonas isolates.</title>
        <authorList>
            <person name="Wessels L."/>
            <person name="Reich F."/>
            <person name="Hammerl J."/>
        </authorList>
    </citation>
    <scope>NUCLEOTIDE SEQUENCE [LARGE SCALE GENOMIC DNA]</scope>
    <source>
        <strain evidence="5 8">20-MO00624-0</strain>
    </source>
</reference>
<dbReference type="PROSITE" id="PS50294">
    <property type="entry name" value="WD_REPEATS_REGION"/>
    <property type="match status" value="1"/>
</dbReference>
<dbReference type="InterPro" id="IPR001680">
    <property type="entry name" value="WD40_rpt"/>
</dbReference>
<dbReference type="Pfam" id="PF00400">
    <property type="entry name" value="WD40"/>
    <property type="match status" value="4"/>
</dbReference>
<name>A0A2X2DX26_PSELU</name>
<dbReference type="InterPro" id="IPR024977">
    <property type="entry name" value="Apc4-like_WD40_dom"/>
</dbReference>
<feature type="repeat" description="WD" evidence="3">
    <location>
        <begin position="22"/>
        <end position="56"/>
    </location>
</feature>
<dbReference type="Proteomes" id="UP000250443">
    <property type="component" value="Unassembled WGS sequence"/>
</dbReference>
<evidence type="ECO:0000259" key="4">
    <source>
        <dbReference type="Pfam" id="PF12894"/>
    </source>
</evidence>
<evidence type="ECO:0000313" key="5">
    <source>
        <dbReference type="EMBL" id="MBF8643686.1"/>
    </source>
</evidence>
<dbReference type="PROSITE" id="PS50082">
    <property type="entry name" value="WD_REPEATS_2"/>
    <property type="match status" value="4"/>
</dbReference>
<dbReference type="GO" id="GO:0000027">
    <property type="term" value="P:ribosomal large subunit assembly"/>
    <property type="evidence" value="ECO:0007669"/>
    <property type="project" value="TreeGrafter"/>
</dbReference>
<evidence type="ECO:0000256" key="1">
    <source>
        <dbReference type="ARBA" id="ARBA00022574"/>
    </source>
</evidence>
<dbReference type="Gene3D" id="2.130.10.10">
    <property type="entry name" value="YVTN repeat-like/Quinoprotein amine dehydrogenase"/>
    <property type="match status" value="2"/>
</dbReference>
<keyword evidence="1 3" id="KW-0853">WD repeat</keyword>
<feature type="domain" description="Anaphase-promoting complex subunit 4-like WD40" evidence="4">
    <location>
        <begin position="50"/>
        <end position="112"/>
    </location>
</feature>
<evidence type="ECO:0000256" key="3">
    <source>
        <dbReference type="PROSITE-ProRule" id="PRU00221"/>
    </source>
</evidence>
<evidence type="ECO:0000313" key="6">
    <source>
        <dbReference type="EMBL" id="SPZ16565.1"/>
    </source>
</evidence>
<dbReference type="PANTHER" id="PTHR19848">
    <property type="entry name" value="WD40 REPEAT PROTEIN"/>
    <property type="match status" value="1"/>
</dbReference>
<gene>
    <name evidence="5" type="ORF">IRZ65_23790</name>
    <name evidence="6" type="ORF">NCTC11842_05598</name>
</gene>
<proteinExistence type="predicted"/>
<dbReference type="Proteomes" id="UP000626180">
    <property type="component" value="Unassembled WGS sequence"/>
</dbReference>
<dbReference type="SUPFAM" id="SSF50998">
    <property type="entry name" value="Quinoprotein alcohol dehydrogenase-like"/>
    <property type="match status" value="1"/>
</dbReference>
<dbReference type="SMART" id="SM00320">
    <property type="entry name" value="WD40"/>
    <property type="match status" value="8"/>
</dbReference>
<feature type="repeat" description="WD" evidence="3">
    <location>
        <begin position="263"/>
        <end position="304"/>
    </location>
</feature>
<evidence type="ECO:0000256" key="2">
    <source>
        <dbReference type="ARBA" id="ARBA00022737"/>
    </source>
</evidence>
<feature type="repeat" description="WD" evidence="3">
    <location>
        <begin position="57"/>
        <end position="98"/>
    </location>
</feature>
<accession>A0A2X2DX26</accession>
<dbReference type="AlphaFoldDB" id="A0A2X2DX26"/>
<keyword evidence="2" id="KW-0677">Repeat</keyword>
<dbReference type="RefSeq" id="WP_010798830.1">
    <property type="nucleotide sequence ID" value="NZ_FQYS01000002.1"/>
</dbReference>
<organism evidence="6 7">
    <name type="scientific">Pseudomonas luteola</name>
    <dbReference type="NCBI Taxonomy" id="47886"/>
    <lineage>
        <taxon>Bacteria</taxon>
        <taxon>Pseudomonadati</taxon>
        <taxon>Pseudomonadota</taxon>
        <taxon>Gammaproteobacteria</taxon>
        <taxon>Pseudomonadales</taxon>
        <taxon>Pseudomonadaceae</taxon>
        <taxon>Pseudomonas</taxon>
    </lineage>
</organism>
<dbReference type="Pfam" id="PF12894">
    <property type="entry name" value="ANAPC4_WD40"/>
    <property type="match status" value="1"/>
</dbReference>
<dbReference type="InterPro" id="IPR015943">
    <property type="entry name" value="WD40/YVTN_repeat-like_dom_sf"/>
</dbReference>
<evidence type="ECO:0000313" key="7">
    <source>
        <dbReference type="Proteomes" id="UP000250443"/>
    </source>
</evidence>
<dbReference type="InterPro" id="IPR011047">
    <property type="entry name" value="Quinoprotein_ADH-like_sf"/>
</dbReference>
<keyword evidence="8" id="KW-1185">Reference proteome</keyword>
<dbReference type="PANTHER" id="PTHR19848:SF0">
    <property type="entry name" value="NOTCHLESS PROTEIN HOMOLOG 1"/>
    <property type="match status" value="1"/>
</dbReference>